<sequence length="168" mass="19497">MGSLTKRSASYPRWCATPTRRRSCRASWPSRRLPTTRPSASCAAWRRASARGSGKRRWRGAPSTARRRWRRCWRLSARPRGSRSSTPSPPSRLATARPRSWPRALTRRPPRWRRTGRRRCPSRGWPRRSRRSSSTATRRCGRRPRRWWWNSTGGCATACGRCSGAPKR</sequence>
<evidence type="ECO:0000313" key="2">
    <source>
        <dbReference type="EMBL" id="OSX69681.1"/>
    </source>
</evidence>
<dbReference type="Proteomes" id="UP000218209">
    <property type="component" value="Unassembled WGS sequence"/>
</dbReference>
<keyword evidence="3" id="KW-1185">Reference proteome</keyword>
<accession>A0A1X6NM17</accession>
<evidence type="ECO:0000256" key="1">
    <source>
        <dbReference type="SAM" id="MobiDB-lite"/>
    </source>
</evidence>
<dbReference type="AlphaFoldDB" id="A0A1X6NM17"/>
<feature type="compositionally biased region" description="Basic residues" evidence="1">
    <location>
        <begin position="53"/>
        <end position="73"/>
    </location>
</feature>
<dbReference type="EMBL" id="KV919443">
    <property type="protein sequence ID" value="OSX69681.1"/>
    <property type="molecule type" value="Genomic_DNA"/>
</dbReference>
<reference evidence="2 3" key="1">
    <citation type="submission" date="2017-03" db="EMBL/GenBank/DDBJ databases">
        <title>WGS assembly of Porphyra umbilicalis.</title>
        <authorList>
            <person name="Brawley S.H."/>
            <person name="Blouin N.A."/>
            <person name="Ficko-Blean E."/>
            <person name="Wheeler G.L."/>
            <person name="Lohr M."/>
            <person name="Goodson H.V."/>
            <person name="Jenkins J.W."/>
            <person name="Blaby-Haas C.E."/>
            <person name="Helliwell K.E."/>
            <person name="Chan C."/>
            <person name="Marriage T."/>
            <person name="Bhattacharya D."/>
            <person name="Klein A.S."/>
            <person name="Badis Y."/>
            <person name="Brodie J."/>
            <person name="Cao Y."/>
            <person name="Collen J."/>
            <person name="Dittami S.M."/>
            <person name="Gachon C.M."/>
            <person name="Green B.R."/>
            <person name="Karpowicz S."/>
            <person name="Kim J.W."/>
            <person name="Kudahl U."/>
            <person name="Lin S."/>
            <person name="Michel G."/>
            <person name="Mittag M."/>
            <person name="Olson B.J."/>
            <person name="Pangilinan J."/>
            <person name="Peng Y."/>
            <person name="Qiu H."/>
            <person name="Shu S."/>
            <person name="Singer J.T."/>
            <person name="Smith A.G."/>
            <person name="Sprecher B.N."/>
            <person name="Wagner V."/>
            <person name="Wang W."/>
            <person name="Wang Z.-Y."/>
            <person name="Yan J."/>
            <person name="Yarish C."/>
            <person name="Zoeuner-Riek S."/>
            <person name="Zhuang Y."/>
            <person name="Zou Y."/>
            <person name="Lindquist E.A."/>
            <person name="Grimwood J."/>
            <person name="Barry K."/>
            <person name="Rokhsar D.S."/>
            <person name="Schmutz J."/>
            <person name="Stiller J.W."/>
            <person name="Grossman A.R."/>
            <person name="Prochnik S.E."/>
        </authorList>
    </citation>
    <scope>NUCLEOTIDE SEQUENCE [LARGE SCALE GENOMIC DNA]</scope>
    <source>
        <strain evidence="2">4086291</strain>
    </source>
</reference>
<name>A0A1X6NM17_PORUM</name>
<feature type="compositionally biased region" description="Low complexity" evidence="1">
    <location>
        <begin position="39"/>
        <end position="52"/>
    </location>
</feature>
<evidence type="ECO:0000313" key="3">
    <source>
        <dbReference type="Proteomes" id="UP000218209"/>
    </source>
</evidence>
<gene>
    <name evidence="2" type="ORF">BU14_1280s0001</name>
</gene>
<feature type="compositionally biased region" description="Low complexity" evidence="1">
    <location>
        <begin position="74"/>
        <end position="86"/>
    </location>
</feature>
<feature type="compositionally biased region" description="Basic residues" evidence="1">
    <location>
        <begin position="105"/>
        <end position="131"/>
    </location>
</feature>
<organism evidence="2 3">
    <name type="scientific">Porphyra umbilicalis</name>
    <name type="common">Purple laver</name>
    <name type="synonym">Red alga</name>
    <dbReference type="NCBI Taxonomy" id="2786"/>
    <lineage>
        <taxon>Eukaryota</taxon>
        <taxon>Rhodophyta</taxon>
        <taxon>Bangiophyceae</taxon>
        <taxon>Bangiales</taxon>
        <taxon>Bangiaceae</taxon>
        <taxon>Porphyra</taxon>
    </lineage>
</organism>
<proteinExistence type="predicted"/>
<protein>
    <submittedName>
        <fullName evidence="2">Uncharacterized protein</fullName>
    </submittedName>
</protein>
<feature type="region of interest" description="Disordered" evidence="1">
    <location>
        <begin position="17"/>
        <end position="138"/>
    </location>
</feature>